<dbReference type="InterPro" id="IPR007080">
    <property type="entry name" value="RNA_pol_Rpb1_1"/>
</dbReference>
<dbReference type="EMBL" id="SEOQ01000765">
    <property type="protein sequence ID" value="TFY57239.1"/>
    <property type="molecule type" value="Genomic_DNA"/>
</dbReference>
<dbReference type="EC" id="2.7.7.6" evidence="2"/>
<dbReference type="InterPro" id="IPR044893">
    <property type="entry name" value="RNA_pol_Rpb1_clamp_domain"/>
</dbReference>
<dbReference type="GO" id="GO:0005665">
    <property type="term" value="C:RNA polymerase II, core complex"/>
    <property type="evidence" value="ECO:0007669"/>
    <property type="project" value="TreeGrafter"/>
</dbReference>
<protein>
    <recommendedName>
        <fullName evidence="2">DNA-directed RNA polymerase</fullName>
        <ecNumber evidence="2">2.7.7.6</ecNumber>
    </recommendedName>
</protein>
<dbReference type="SUPFAM" id="SSF64484">
    <property type="entry name" value="beta and beta-prime subunits of DNA dependent RNA-polymerase"/>
    <property type="match status" value="1"/>
</dbReference>
<accession>A0A4Y9Y8T5</accession>
<comment type="similarity">
    <text evidence="1">Belongs to the RNA polymerase beta' chain family.</text>
</comment>
<evidence type="ECO:0000256" key="3">
    <source>
        <dbReference type="ARBA" id="ARBA00022478"/>
    </source>
</evidence>
<evidence type="ECO:0000313" key="9">
    <source>
        <dbReference type="EMBL" id="TFY57239.1"/>
    </source>
</evidence>
<keyword evidence="10" id="KW-1185">Reference proteome</keyword>
<evidence type="ECO:0000256" key="5">
    <source>
        <dbReference type="ARBA" id="ARBA00022695"/>
    </source>
</evidence>
<dbReference type="PANTHER" id="PTHR19376">
    <property type="entry name" value="DNA-DIRECTED RNA POLYMERASE"/>
    <property type="match status" value="1"/>
</dbReference>
<keyword evidence="3" id="KW-0240">DNA-directed RNA polymerase</keyword>
<keyword evidence="6" id="KW-0804">Transcription</keyword>
<dbReference type="OrthoDB" id="3236127at2759"/>
<proteinExistence type="inferred from homology"/>
<dbReference type="GO" id="GO:0003677">
    <property type="term" value="F:DNA binding"/>
    <property type="evidence" value="ECO:0007669"/>
    <property type="project" value="InterPro"/>
</dbReference>
<evidence type="ECO:0000256" key="4">
    <source>
        <dbReference type="ARBA" id="ARBA00022679"/>
    </source>
</evidence>
<dbReference type="AlphaFoldDB" id="A0A4Y9Y8T5"/>
<keyword evidence="4" id="KW-0808">Transferase</keyword>
<evidence type="ECO:0000259" key="8">
    <source>
        <dbReference type="Pfam" id="PF04997"/>
    </source>
</evidence>
<dbReference type="PANTHER" id="PTHR19376:SF37">
    <property type="entry name" value="DNA-DIRECTED RNA POLYMERASE II SUBUNIT RPB1"/>
    <property type="match status" value="1"/>
</dbReference>
<comment type="caution">
    <text evidence="9">The sequence shown here is derived from an EMBL/GenBank/DDBJ whole genome shotgun (WGS) entry which is preliminary data.</text>
</comment>
<sequence>MLGHQFAYSARIVCKVKEVHFGILCGGNSHSVTKVDHLEVMDDTTPKPKLVPNLWRAVSECPGHFGHIELARPVFHPGFILKVKKILESICVNCGKLKADIVSHGFFPCLLCTPPSNVLGALSKYHGECQTRTASVLDNRDVLLPGVADARFRSLDRCISLHMSGVSWTRSCTVKRGLSEECEKCTHTQWHADPGRSVALDGWVALAVTQFERLAPGKHLGGGRSVFPNSYADVLLFLRISRLASRPVHELCTATTRMAMVWGHCKGKLICDTDEPKEEGEGAENDEPKKGHGGCGHPQPQIRKEGLKLFLQYKRSKDDDDICEIKSLQPDRRLFMASEVYTTLRKISDSDLHLLGLSDEYARPEWMILTILPVPPPPVRPSIAVDGGAMRSKDDLTYKLGDIIKASVNVRHCEQEGAPAHVITVRATSSGLFS</sequence>
<evidence type="ECO:0000256" key="2">
    <source>
        <dbReference type="ARBA" id="ARBA00012418"/>
    </source>
</evidence>
<evidence type="ECO:0000256" key="7">
    <source>
        <dbReference type="SAM" id="MobiDB-lite"/>
    </source>
</evidence>
<feature type="domain" description="RNA polymerase Rpb1" evidence="8">
    <location>
        <begin position="58"/>
        <end position="100"/>
    </location>
</feature>
<evidence type="ECO:0000256" key="1">
    <source>
        <dbReference type="ARBA" id="ARBA00006460"/>
    </source>
</evidence>
<feature type="region of interest" description="Disordered" evidence="7">
    <location>
        <begin position="273"/>
        <end position="300"/>
    </location>
</feature>
<feature type="compositionally biased region" description="Acidic residues" evidence="7">
    <location>
        <begin position="273"/>
        <end position="285"/>
    </location>
</feature>
<dbReference type="GO" id="GO:0006351">
    <property type="term" value="P:DNA-templated transcription"/>
    <property type="evidence" value="ECO:0007669"/>
    <property type="project" value="InterPro"/>
</dbReference>
<dbReference type="STRING" id="205917.A0A4Y9Y8T5"/>
<dbReference type="GO" id="GO:0003899">
    <property type="term" value="F:DNA-directed RNA polymerase activity"/>
    <property type="evidence" value="ECO:0007669"/>
    <property type="project" value="UniProtKB-EC"/>
</dbReference>
<feature type="domain" description="RNA polymerase Rpb1" evidence="8">
    <location>
        <begin position="254"/>
        <end position="424"/>
    </location>
</feature>
<dbReference type="Proteomes" id="UP000298327">
    <property type="component" value="Unassembled WGS sequence"/>
</dbReference>
<dbReference type="InterPro" id="IPR045867">
    <property type="entry name" value="DNA-dir_RpoC_beta_prime"/>
</dbReference>
<organism evidence="9 10">
    <name type="scientific">Dentipellis fragilis</name>
    <dbReference type="NCBI Taxonomy" id="205917"/>
    <lineage>
        <taxon>Eukaryota</taxon>
        <taxon>Fungi</taxon>
        <taxon>Dikarya</taxon>
        <taxon>Basidiomycota</taxon>
        <taxon>Agaricomycotina</taxon>
        <taxon>Agaricomycetes</taxon>
        <taxon>Russulales</taxon>
        <taxon>Hericiaceae</taxon>
        <taxon>Dentipellis</taxon>
    </lineage>
</organism>
<reference evidence="9 10" key="1">
    <citation type="submission" date="2019-02" db="EMBL/GenBank/DDBJ databases">
        <title>Genome sequencing of the rare red list fungi Dentipellis fragilis.</title>
        <authorList>
            <person name="Buettner E."/>
            <person name="Kellner H."/>
        </authorList>
    </citation>
    <scope>NUCLEOTIDE SEQUENCE [LARGE SCALE GENOMIC DNA]</scope>
    <source>
        <strain evidence="9 10">DSM 105465</strain>
    </source>
</reference>
<name>A0A4Y9Y8T5_9AGAM</name>
<dbReference type="Pfam" id="PF04997">
    <property type="entry name" value="RNA_pol_Rpb1_1"/>
    <property type="match status" value="2"/>
</dbReference>
<keyword evidence="5" id="KW-0548">Nucleotidyltransferase</keyword>
<dbReference type="Gene3D" id="4.10.860.120">
    <property type="entry name" value="RNA polymerase II, clamp domain"/>
    <property type="match status" value="1"/>
</dbReference>
<gene>
    <name evidence="9" type="ORF">EVG20_g8625</name>
</gene>
<evidence type="ECO:0000313" key="10">
    <source>
        <dbReference type="Proteomes" id="UP000298327"/>
    </source>
</evidence>
<evidence type="ECO:0000256" key="6">
    <source>
        <dbReference type="ARBA" id="ARBA00023163"/>
    </source>
</evidence>